<dbReference type="Proteomes" id="UP000054350">
    <property type="component" value="Unassembled WGS sequence"/>
</dbReference>
<evidence type="ECO:0000313" key="4">
    <source>
        <dbReference type="Proteomes" id="UP000054350"/>
    </source>
</evidence>
<feature type="transmembrane region" description="Helical" evidence="2">
    <location>
        <begin position="87"/>
        <end position="109"/>
    </location>
</feature>
<keyword evidence="2" id="KW-0812">Transmembrane</keyword>
<keyword evidence="2" id="KW-0472">Membrane</keyword>
<dbReference type="OrthoDB" id="5597204at2759"/>
<evidence type="ECO:0000256" key="2">
    <source>
        <dbReference type="SAM" id="Phobius"/>
    </source>
</evidence>
<reference evidence="4" key="2">
    <citation type="submission" date="2009-11" db="EMBL/GenBank/DDBJ databases">
        <title>The Genome Sequence of Allomyces macrogynus strain ATCC 38327.</title>
        <authorList>
            <consortium name="The Broad Institute Genome Sequencing Platform"/>
            <person name="Russ C."/>
            <person name="Cuomo C."/>
            <person name="Shea T."/>
            <person name="Young S.K."/>
            <person name="Zeng Q."/>
            <person name="Koehrsen M."/>
            <person name="Haas B."/>
            <person name="Borodovsky M."/>
            <person name="Guigo R."/>
            <person name="Alvarado L."/>
            <person name="Berlin A."/>
            <person name="Borenstein D."/>
            <person name="Chen Z."/>
            <person name="Engels R."/>
            <person name="Freedman E."/>
            <person name="Gellesch M."/>
            <person name="Goldberg J."/>
            <person name="Griggs A."/>
            <person name="Gujja S."/>
            <person name="Heiman D."/>
            <person name="Hepburn T."/>
            <person name="Howarth C."/>
            <person name="Jen D."/>
            <person name="Larson L."/>
            <person name="Lewis B."/>
            <person name="Mehta T."/>
            <person name="Park D."/>
            <person name="Pearson M."/>
            <person name="Roberts A."/>
            <person name="Saif S."/>
            <person name="Shenoy N."/>
            <person name="Sisk P."/>
            <person name="Stolte C."/>
            <person name="Sykes S."/>
            <person name="Walk T."/>
            <person name="White J."/>
            <person name="Yandava C."/>
            <person name="Burger G."/>
            <person name="Gray M.W."/>
            <person name="Holland P.W.H."/>
            <person name="King N."/>
            <person name="Lang F.B.F."/>
            <person name="Roger A.J."/>
            <person name="Ruiz-Trillo I."/>
            <person name="Lander E."/>
            <person name="Nusbaum C."/>
        </authorList>
    </citation>
    <scope>NUCLEOTIDE SEQUENCE [LARGE SCALE GENOMIC DNA]</scope>
    <source>
        <strain evidence="4">ATCC 38327</strain>
    </source>
</reference>
<protein>
    <submittedName>
        <fullName evidence="3">Uncharacterized protein</fullName>
    </submittedName>
</protein>
<feature type="compositionally biased region" description="Pro residues" evidence="1">
    <location>
        <begin position="17"/>
        <end position="33"/>
    </location>
</feature>
<proteinExistence type="predicted"/>
<reference evidence="3 4" key="1">
    <citation type="submission" date="2009-11" db="EMBL/GenBank/DDBJ databases">
        <title>Annotation of Allomyces macrogynus ATCC 38327.</title>
        <authorList>
            <consortium name="The Broad Institute Genome Sequencing Platform"/>
            <person name="Russ C."/>
            <person name="Cuomo C."/>
            <person name="Burger G."/>
            <person name="Gray M.W."/>
            <person name="Holland P.W.H."/>
            <person name="King N."/>
            <person name="Lang F.B.F."/>
            <person name="Roger A.J."/>
            <person name="Ruiz-Trillo I."/>
            <person name="Young S.K."/>
            <person name="Zeng Q."/>
            <person name="Gargeya S."/>
            <person name="Fitzgerald M."/>
            <person name="Haas B."/>
            <person name="Abouelleil A."/>
            <person name="Alvarado L."/>
            <person name="Arachchi H.M."/>
            <person name="Berlin A."/>
            <person name="Chapman S.B."/>
            <person name="Gearin G."/>
            <person name="Goldberg J."/>
            <person name="Griggs A."/>
            <person name="Gujja S."/>
            <person name="Hansen M."/>
            <person name="Heiman D."/>
            <person name="Howarth C."/>
            <person name="Larimer J."/>
            <person name="Lui A."/>
            <person name="MacDonald P.J.P."/>
            <person name="McCowen C."/>
            <person name="Montmayeur A."/>
            <person name="Murphy C."/>
            <person name="Neiman D."/>
            <person name="Pearson M."/>
            <person name="Priest M."/>
            <person name="Roberts A."/>
            <person name="Saif S."/>
            <person name="Shea T."/>
            <person name="Sisk P."/>
            <person name="Stolte C."/>
            <person name="Sykes S."/>
            <person name="Wortman J."/>
            <person name="Nusbaum C."/>
            <person name="Birren B."/>
        </authorList>
    </citation>
    <scope>NUCLEOTIDE SEQUENCE [LARGE SCALE GENOMIC DNA]</scope>
    <source>
        <strain evidence="3 4">ATCC 38327</strain>
    </source>
</reference>
<feature type="compositionally biased region" description="Low complexity" evidence="1">
    <location>
        <begin position="34"/>
        <end position="49"/>
    </location>
</feature>
<keyword evidence="2" id="KW-1133">Transmembrane helix</keyword>
<gene>
    <name evidence="3" type="ORF">AMAG_06036</name>
</gene>
<evidence type="ECO:0000313" key="3">
    <source>
        <dbReference type="EMBL" id="KNE60665.1"/>
    </source>
</evidence>
<organism evidence="3 4">
    <name type="scientific">Allomyces macrogynus (strain ATCC 38327)</name>
    <name type="common">Allomyces javanicus var. macrogynus</name>
    <dbReference type="NCBI Taxonomy" id="578462"/>
    <lineage>
        <taxon>Eukaryota</taxon>
        <taxon>Fungi</taxon>
        <taxon>Fungi incertae sedis</taxon>
        <taxon>Blastocladiomycota</taxon>
        <taxon>Blastocladiomycetes</taxon>
        <taxon>Blastocladiales</taxon>
        <taxon>Blastocladiaceae</taxon>
        <taxon>Allomyces</taxon>
    </lineage>
</organism>
<keyword evidence="4" id="KW-1185">Reference proteome</keyword>
<dbReference type="EMBL" id="GG745336">
    <property type="protein sequence ID" value="KNE60665.1"/>
    <property type="molecule type" value="Genomic_DNA"/>
</dbReference>
<feature type="region of interest" description="Disordered" evidence="1">
    <location>
        <begin position="1"/>
        <end position="56"/>
    </location>
</feature>
<name>A0A0L0SE49_ALLM3</name>
<dbReference type="AlphaFoldDB" id="A0A0L0SE49"/>
<accession>A0A0L0SE49</accession>
<evidence type="ECO:0000256" key="1">
    <source>
        <dbReference type="SAM" id="MobiDB-lite"/>
    </source>
</evidence>
<sequence length="118" mass="11708">MALSAGTTFSQASAPAQSPPAPSPPAPSPPPPAKATATASSTPASNSTAKGKQVKKTIIQTGLGPMAKEDIDALVNDKTKFNFDMPIIVGASIGGGFVVVLLFVVASAVGPKCALVPH</sequence>
<dbReference type="VEuPathDB" id="FungiDB:AMAG_06036"/>